<dbReference type="SUPFAM" id="SSF103473">
    <property type="entry name" value="MFS general substrate transporter"/>
    <property type="match status" value="1"/>
</dbReference>
<sequence>IAHFPQVLAEIGDFGVFQVHLLILLCVPNFLLSFFMFGQVFMIILTPKLPQPDEAHHCSVDWVQNHTLNLSAPEQLALSVPLDAAGQPESCLMFWPPPANASQGDILSHCFNETQPCEAGWDYPEDRRPSLLNEFNLVCDQKHLKETLQSVFMAGLLAGAIIFGPLSDWIGRRACILLQLLLIAVMGLGMGFVPSFELYTTLRFAMATANTGCLLSTVALSEYLDVERSVPEWDPRACFRVGRALIEDSSFGCDDSSLGQMILAGLAYGVQNWRFFRISGSAPTFLLFFYLWLLPESVQWLLIQGKMEKAKQLLQKAALVNRYKLSVELLCQVSGWLFTMHPHLPQPGTSPIGIAPMSGLSVPQGLDAIRVRGLGAQGSGSSTLCVADLHPPPDQPMVVTVLAVVGKFSMAASFTISYMYTAELFPTIVRLVSIFSRITGMLTPLVLLLDDYLVAIPMLIFSSIPIMAGALCVLLLETCGQSLKDTIQDLDH</sequence>
<dbReference type="PANTHER" id="PTHR24064">
    <property type="entry name" value="SOLUTE CARRIER FAMILY 22 MEMBER"/>
    <property type="match status" value="1"/>
</dbReference>
<feature type="transmembrane region" description="Helical" evidence="5">
    <location>
        <begin position="275"/>
        <end position="293"/>
    </location>
</feature>
<feature type="transmembrane region" description="Helical" evidence="5">
    <location>
        <begin position="151"/>
        <end position="170"/>
    </location>
</feature>
<dbReference type="Pfam" id="PF00083">
    <property type="entry name" value="Sugar_tr"/>
    <property type="match status" value="2"/>
</dbReference>
<dbReference type="STRING" id="10181.G5BXA2"/>
<feature type="non-terminal residue" evidence="6">
    <location>
        <position position="1"/>
    </location>
</feature>
<evidence type="ECO:0000256" key="1">
    <source>
        <dbReference type="ARBA" id="ARBA00004141"/>
    </source>
</evidence>
<evidence type="ECO:0000256" key="5">
    <source>
        <dbReference type="SAM" id="Phobius"/>
    </source>
</evidence>
<dbReference type="AlphaFoldDB" id="G5BXA2"/>
<comment type="subcellular location">
    <subcellularLocation>
        <location evidence="1">Membrane</location>
        <topology evidence="1">Multi-pass membrane protein</topology>
    </subcellularLocation>
</comment>
<dbReference type="EMBL" id="JH172321">
    <property type="protein sequence ID" value="EHB13913.1"/>
    <property type="molecule type" value="Genomic_DNA"/>
</dbReference>
<feature type="transmembrane region" description="Helical" evidence="5">
    <location>
        <begin position="397"/>
        <end position="421"/>
    </location>
</feature>
<dbReference type="InterPro" id="IPR036259">
    <property type="entry name" value="MFS_trans_sf"/>
</dbReference>
<evidence type="ECO:0000256" key="4">
    <source>
        <dbReference type="ARBA" id="ARBA00023136"/>
    </source>
</evidence>
<dbReference type="GO" id="GO:0022857">
    <property type="term" value="F:transmembrane transporter activity"/>
    <property type="evidence" value="ECO:0007669"/>
    <property type="project" value="InterPro"/>
</dbReference>
<dbReference type="InterPro" id="IPR005828">
    <property type="entry name" value="MFS_sugar_transport-like"/>
</dbReference>
<dbReference type="GO" id="GO:0016020">
    <property type="term" value="C:membrane"/>
    <property type="evidence" value="ECO:0007669"/>
    <property type="project" value="UniProtKB-SubCell"/>
</dbReference>
<feature type="transmembrane region" description="Helical" evidence="5">
    <location>
        <begin position="20"/>
        <end position="45"/>
    </location>
</feature>
<dbReference type="Gene3D" id="1.20.1250.20">
    <property type="entry name" value="MFS general substrate transporter like domains"/>
    <property type="match status" value="2"/>
</dbReference>
<keyword evidence="2 5" id="KW-0812">Transmembrane</keyword>
<dbReference type="Proteomes" id="UP000006813">
    <property type="component" value="Unassembled WGS sequence"/>
</dbReference>
<evidence type="ECO:0000256" key="3">
    <source>
        <dbReference type="ARBA" id="ARBA00022989"/>
    </source>
</evidence>
<proteinExistence type="predicted"/>
<evidence type="ECO:0000313" key="6">
    <source>
        <dbReference type="EMBL" id="EHB13913.1"/>
    </source>
</evidence>
<gene>
    <name evidence="6" type="ORF">GW7_19502</name>
</gene>
<feature type="transmembrane region" description="Helical" evidence="5">
    <location>
        <begin position="176"/>
        <end position="196"/>
    </location>
</feature>
<keyword evidence="4 5" id="KW-0472">Membrane</keyword>
<organism evidence="6 7">
    <name type="scientific">Heterocephalus glaber</name>
    <name type="common">Naked mole rat</name>
    <dbReference type="NCBI Taxonomy" id="10181"/>
    <lineage>
        <taxon>Eukaryota</taxon>
        <taxon>Metazoa</taxon>
        <taxon>Chordata</taxon>
        <taxon>Craniata</taxon>
        <taxon>Vertebrata</taxon>
        <taxon>Euteleostomi</taxon>
        <taxon>Mammalia</taxon>
        <taxon>Eutheria</taxon>
        <taxon>Euarchontoglires</taxon>
        <taxon>Glires</taxon>
        <taxon>Rodentia</taxon>
        <taxon>Hystricomorpha</taxon>
        <taxon>Bathyergidae</taxon>
        <taxon>Heterocephalus</taxon>
    </lineage>
</organism>
<feature type="transmembrane region" description="Helical" evidence="5">
    <location>
        <begin position="455"/>
        <end position="476"/>
    </location>
</feature>
<evidence type="ECO:0000313" key="7">
    <source>
        <dbReference type="Proteomes" id="UP000006813"/>
    </source>
</evidence>
<keyword evidence="3 5" id="KW-1133">Transmembrane helix</keyword>
<feature type="transmembrane region" description="Helical" evidence="5">
    <location>
        <begin position="428"/>
        <end position="449"/>
    </location>
</feature>
<accession>G5BXA2</accession>
<dbReference type="InParanoid" id="G5BXA2"/>
<evidence type="ECO:0000256" key="2">
    <source>
        <dbReference type="ARBA" id="ARBA00022692"/>
    </source>
</evidence>
<name>G5BXA2_HETGA</name>
<protein>
    <submittedName>
        <fullName evidence="6">Solute carrier family 22 member 13</fullName>
    </submittedName>
</protein>
<reference evidence="6 7" key="1">
    <citation type="journal article" date="2011" name="Nature">
        <title>Genome sequencing reveals insights into physiology and longevity of the naked mole rat.</title>
        <authorList>
            <person name="Kim E.B."/>
            <person name="Fang X."/>
            <person name="Fushan A.A."/>
            <person name="Huang Z."/>
            <person name="Lobanov A.V."/>
            <person name="Han L."/>
            <person name="Marino S.M."/>
            <person name="Sun X."/>
            <person name="Turanov A.A."/>
            <person name="Yang P."/>
            <person name="Yim S.H."/>
            <person name="Zhao X."/>
            <person name="Kasaikina M.V."/>
            <person name="Stoletzki N."/>
            <person name="Peng C."/>
            <person name="Polak P."/>
            <person name="Xiong Z."/>
            <person name="Kiezun A."/>
            <person name="Zhu Y."/>
            <person name="Chen Y."/>
            <person name="Kryukov G.V."/>
            <person name="Zhang Q."/>
            <person name="Peshkin L."/>
            <person name="Yang L."/>
            <person name="Bronson R.T."/>
            <person name="Buffenstein R."/>
            <person name="Wang B."/>
            <person name="Han C."/>
            <person name="Li Q."/>
            <person name="Chen L."/>
            <person name="Zhao W."/>
            <person name="Sunyaev S.R."/>
            <person name="Park T.J."/>
            <person name="Zhang G."/>
            <person name="Wang J."/>
            <person name="Gladyshev V.N."/>
        </authorList>
    </citation>
    <scope>NUCLEOTIDE SEQUENCE [LARGE SCALE GENOMIC DNA]</scope>
</reference>